<feature type="domain" description="AsmA" evidence="1">
    <location>
        <begin position="6"/>
        <end position="187"/>
    </location>
</feature>
<accession>A0ABY8GEG4</accession>
<dbReference type="Proteomes" id="UP001222680">
    <property type="component" value="Chromosome"/>
</dbReference>
<dbReference type="InterPro" id="IPR052894">
    <property type="entry name" value="AsmA-related"/>
</dbReference>
<dbReference type="EMBL" id="CP092014">
    <property type="protein sequence ID" value="WFN95816.1"/>
    <property type="molecule type" value="Genomic_DNA"/>
</dbReference>
<evidence type="ECO:0000259" key="1">
    <source>
        <dbReference type="Pfam" id="PF05170"/>
    </source>
</evidence>
<dbReference type="NCBIfam" id="NF008091">
    <property type="entry name" value="PRK10833.1"/>
    <property type="match status" value="1"/>
</dbReference>
<dbReference type="PANTHER" id="PTHR30441:SF4">
    <property type="entry name" value="PROTEIN ASMA"/>
    <property type="match status" value="1"/>
</dbReference>
<reference evidence="2 3" key="1">
    <citation type="submission" date="2022-02" db="EMBL/GenBank/DDBJ databases">
        <title>Phenotypic, genotypic and serological characterization of Edwardsiella ictaluri from catfish and ornamental fish species.</title>
        <authorList>
            <person name="Rose D."/>
            <person name="Tekedar H.C."/>
            <person name="Waldbieser G.C."/>
            <person name="Aarattuthodi S."/>
            <person name="Griffin M.J."/>
        </authorList>
    </citation>
    <scope>NUCLEOTIDE SEQUENCE [LARGE SCALE GENOMIC DNA]</scope>
    <source>
        <strain evidence="2 3">13 TAL-140 K3</strain>
    </source>
</reference>
<gene>
    <name evidence="2" type="primary">asmA</name>
    <name evidence="2" type="ORF">MAY91_13160</name>
</gene>
<dbReference type="RefSeq" id="WP_263116255.1">
    <property type="nucleotide sequence ID" value="NZ_CP106849.1"/>
</dbReference>
<dbReference type="InterPro" id="IPR007844">
    <property type="entry name" value="AsmA"/>
</dbReference>
<protein>
    <submittedName>
        <fullName evidence="2">Outer membrane assembly protein AsmA</fullName>
    </submittedName>
</protein>
<evidence type="ECO:0000313" key="2">
    <source>
        <dbReference type="EMBL" id="WFN95816.1"/>
    </source>
</evidence>
<proteinExistence type="predicted"/>
<keyword evidence="3" id="KW-1185">Reference proteome</keyword>
<dbReference type="Pfam" id="PF05170">
    <property type="entry name" value="AsmA"/>
    <property type="match status" value="2"/>
</dbReference>
<feature type="domain" description="AsmA" evidence="1">
    <location>
        <begin position="250"/>
        <end position="511"/>
    </location>
</feature>
<sequence>MRRLFTTLMILLVVVAAGISALLLLINPNDFRAYMIKQVQQRTGYRLTLDGDLRWRVWPQLSILSDRMSLRADGAEQPVIAADNMRLDVRLWPLLSHQLEVRRVMLKGAVIRLTPASEPTPLPNAPRSSAVRSEPISDMAWRLNIHQVKVEDSLVIWQAPDGEPINLRDIELNIQQDATRHASVDFSSRINRDQRDLQLSLQADVDLSRYPQQYRARIDHLEYRYSGAGLPSAGIAGQGSMTLGYSAASAAVTLSDLTLSANDSQLRGEIQATLDAIPEYRVTLQADNLDWDSLSGWQVQSVDSADANAGNTPPPPPPVVSQVALPESSDEMAFLRDFSAWLNIQSKRATYHGMAIEAFALQANNRRGMGTLESLSGRMGAGEFAISGTLQSRPGQAVQVTLDPRLRQLSLAPLLGTLALPAFIDGSLSLSGHLQGEGLSIASLQRRWQGSLSLVVDNARLEGMNIAQLIQQAVVRDRSDVQAGESVDTFTTFQSLKAAAALHSGLLTLNTLNGHSPLLDLGGSGSVDLAARRCDITLGVRVLQGWTGHGSLIDTLQKTSIPLHIYGDWQQLNYQIDVDKALRDSLEQQARDALKQWLQKRRE</sequence>
<organism evidence="2 3">
    <name type="scientific">Edwardsiella ictaluri</name>
    <dbReference type="NCBI Taxonomy" id="67780"/>
    <lineage>
        <taxon>Bacteria</taxon>
        <taxon>Pseudomonadati</taxon>
        <taxon>Pseudomonadota</taxon>
        <taxon>Gammaproteobacteria</taxon>
        <taxon>Enterobacterales</taxon>
        <taxon>Hafniaceae</taxon>
        <taxon>Edwardsiella</taxon>
    </lineage>
</organism>
<name>A0ABY8GEG4_EDWIC</name>
<dbReference type="PANTHER" id="PTHR30441">
    <property type="entry name" value="DUF748 DOMAIN-CONTAINING PROTEIN"/>
    <property type="match status" value="1"/>
</dbReference>
<evidence type="ECO:0000313" key="3">
    <source>
        <dbReference type="Proteomes" id="UP001222680"/>
    </source>
</evidence>